<evidence type="ECO:0000313" key="4">
    <source>
        <dbReference type="Proteomes" id="UP000630149"/>
    </source>
</evidence>
<dbReference type="GO" id="GO:0016491">
    <property type="term" value="F:oxidoreductase activity"/>
    <property type="evidence" value="ECO:0007669"/>
    <property type="project" value="UniProtKB-KW"/>
</dbReference>
<dbReference type="InterPro" id="IPR002347">
    <property type="entry name" value="SDR_fam"/>
</dbReference>
<protein>
    <submittedName>
        <fullName evidence="3">Pteridine reductase</fullName>
    </submittedName>
</protein>
<dbReference type="Proteomes" id="UP000630149">
    <property type="component" value="Unassembled WGS sequence"/>
</dbReference>
<dbReference type="Gene3D" id="3.40.50.720">
    <property type="entry name" value="NAD(P)-binding Rossmann-like Domain"/>
    <property type="match status" value="1"/>
</dbReference>
<dbReference type="PRINTS" id="PR00081">
    <property type="entry name" value="GDHRDH"/>
</dbReference>
<dbReference type="EMBL" id="BMOB01000006">
    <property type="protein sequence ID" value="GGI86920.1"/>
    <property type="molecule type" value="Genomic_DNA"/>
</dbReference>
<dbReference type="PANTHER" id="PTHR43639:SF1">
    <property type="entry name" value="SHORT-CHAIN DEHYDROGENASE_REDUCTASE FAMILY PROTEIN"/>
    <property type="match status" value="1"/>
</dbReference>
<sequence length="257" mass="28397">MQKKQDHTLVKPHIQAPVALITGAARRIGAATAEYLHKQGFRVLIHYLQSKKEAESLSKRLNDTRNNSAKIVSGDLLVKETAKRLIQEAMDWAGRLDALVNNASLFKPTDFSKPNEGDWEALFVANVRAPFWLSLEAYPYLSETKGCIINITDIHSDKPLKGYAVYCQTKAALNMQTKALAREFAPLVRVNAVAPGAIVWPEEDNTLTPDLKAKIINATPLKQHGDPIYIAQAVCSLIDNPFITGEILRVDGGRSIV</sequence>
<evidence type="ECO:0000313" key="3">
    <source>
        <dbReference type="EMBL" id="GGI86920.1"/>
    </source>
</evidence>
<dbReference type="Pfam" id="PF13561">
    <property type="entry name" value="adh_short_C2"/>
    <property type="match status" value="1"/>
</dbReference>
<keyword evidence="2" id="KW-0560">Oxidoreductase</keyword>
<name>A0A917NCD7_9GAMM</name>
<dbReference type="RefSeq" id="WP_131776969.1">
    <property type="nucleotide sequence ID" value="NZ_BMOB01000006.1"/>
</dbReference>
<dbReference type="InterPro" id="IPR036291">
    <property type="entry name" value="NAD(P)-bd_dom_sf"/>
</dbReference>
<keyword evidence="4" id="KW-1185">Reference proteome</keyword>
<dbReference type="OrthoDB" id="9793499at2"/>
<comment type="caution">
    <text evidence="3">The sequence shown here is derived from an EMBL/GenBank/DDBJ whole genome shotgun (WGS) entry which is preliminary data.</text>
</comment>
<dbReference type="PRINTS" id="PR00080">
    <property type="entry name" value="SDRFAMILY"/>
</dbReference>
<reference evidence="3" key="1">
    <citation type="journal article" date="2014" name="Int. J. Syst. Evol. Microbiol.">
        <title>Complete genome sequence of Corynebacterium casei LMG S-19264T (=DSM 44701T), isolated from a smear-ripened cheese.</title>
        <authorList>
            <consortium name="US DOE Joint Genome Institute (JGI-PGF)"/>
            <person name="Walter F."/>
            <person name="Albersmeier A."/>
            <person name="Kalinowski J."/>
            <person name="Ruckert C."/>
        </authorList>
    </citation>
    <scope>NUCLEOTIDE SEQUENCE</scope>
    <source>
        <strain evidence="3">JCM 13919</strain>
    </source>
</reference>
<comment type="similarity">
    <text evidence="1">Belongs to the short-chain dehydrogenases/reductases (SDR) family.</text>
</comment>
<dbReference type="SUPFAM" id="SSF51735">
    <property type="entry name" value="NAD(P)-binding Rossmann-fold domains"/>
    <property type="match status" value="1"/>
</dbReference>
<evidence type="ECO:0000256" key="2">
    <source>
        <dbReference type="ARBA" id="ARBA00023002"/>
    </source>
</evidence>
<dbReference type="AlphaFoldDB" id="A0A917NCD7"/>
<gene>
    <name evidence="3" type="ORF">GCM10007966_14500</name>
</gene>
<dbReference type="NCBIfam" id="NF006598">
    <property type="entry name" value="PRK09135.1"/>
    <property type="match status" value="1"/>
</dbReference>
<dbReference type="PANTHER" id="PTHR43639">
    <property type="entry name" value="OXIDOREDUCTASE, SHORT-CHAIN DEHYDROGENASE/REDUCTASE FAMILY (AFU_ORTHOLOGUE AFUA_5G02870)"/>
    <property type="match status" value="1"/>
</dbReference>
<proteinExistence type="inferred from homology"/>
<reference evidence="3" key="2">
    <citation type="submission" date="2020-09" db="EMBL/GenBank/DDBJ databases">
        <authorList>
            <person name="Sun Q."/>
            <person name="Ohkuma M."/>
        </authorList>
    </citation>
    <scope>NUCLEOTIDE SEQUENCE</scope>
    <source>
        <strain evidence="3">JCM 13919</strain>
    </source>
</reference>
<organism evidence="3 4">
    <name type="scientific">Legionella impletisoli</name>
    <dbReference type="NCBI Taxonomy" id="343510"/>
    <lineage>
        <taxon>Bacteria</taxon>
        <taxon>Pseudomonadati</taxon>
        <taxon>Pseudomonadota</taxon>
        <taxon>Gammaproteobacteria</taxon>
        <taxon>Legionellales</taxon>
        <taxon>Legionellaceae</taxon>
        <taxon>Legionella</taxon>
    </lineage>
</organism>
<accession>A0A917NCD7</accession>
<evidence type="ECO:0000256" key="1">
    <source>
        <dbReference type="ARBA" id="ARBA00006484"/>
    </source>
</evidence>